<dbReference type="InterPro" id="IPR014718">
    <property type="entry name" value="GH-type_carb-bd"/>
</dbReference>
<dbReference type="GO" id="GO:0005975">
    <property type="term" value="P:carbohydrate metabolic process"/>
    <property type="evidence" value="ECO:0007669"/>
    <property type="project" value="InterPro"/>
</dbReference>
<dbReference type="GO" id="GO:0016853">
    <property type="term" value="F:isomerase activity"/>
    <property type="evidence" value="ECO:0007669"/>
    <property type="project" value="InterPro"/>
</dbReference>
<evidence type="ECO:0000313" key="2">
    <source>
        <dbReference type="Proteomes" id="UP000199569"/>
    </source>
</evidence>
<evidence type="ECO:0000313" key="1">
    <source>
        <dbReference type="EMBL" id="SCY00643.1"/>
    </source>
</evidence>
<dbReference type="OrthoDB" id="9795355at2"/>
<dbReference type="STRING" id="549386.SAMN02927923_00543"/>
<dbReference type="CDD" id="cd09024">
    <property type="entry name" value="Aldose_epim_lacX"/>
    <property type="match status" value="1"/>
</dbReference>
<proteinExistence type="predicted"/>
<dbReference type="GO" id="GO:0030246">
    <property type="term" value="F:carbohydrate binding"/>
    <property type="evidence" value="ECO:0007669"/>
    <property type="project" value="InterPro"/>
</dbReference>
<protein>
    <submittedName>
        <fullName evidence="1">Galactose mutarotase</fullName>
    </submittedName>
</protein>
<gene>
    <name evidence="1" type="ORF">SAMN02927923_00543</name>
</gene>
<dbReference type="EMBL" id="FMVJ01000002">
    <property type="protein sequence ID" value="SCY00643.1"/>
    <property type="molecule type" value="Genomic_DNA"/>
</dbReference>
<keyword evidence="2" id="KW-1185">Reference proteome</keyword>
<dbReference type="InterPro" id="IPR011013">
    <property type="entry name" value="Gal_mutarotase_sf_dom"/>
</dbReference>
<sequence length="289" mass="31833">MLVTIACSELEAQISTMGAELVRLRDRNGHDLLWDGNPAIWTGKSPLLFPIVGRVRNDRARIMGQEYGLKQHGFARTSLFGVITKGEAFCHFRLSANAATRAQYPFEFGLDVIYGLEGSTLLVQAVVMNAGRPVMPVSFGFHPAFRWPLPYDGAREAHEIRFEVPEPEPTRRSRDGLIETTPHPTPVTGNRLVLGDHLFDTGAIVFDQLNSQLLSYGVPGQRSIRVAFPGLPHLGIWTKPGAGFICIEPWHGYADPENFIGEFAEKPGIALIGPGEVRTFEMAISLATV</sequence>
<dbReference type="AlphaFoldDB" id="A0A1G5CDY8"/>
<dbReference type="SUPFAM" id="SSF74650">
    <property type="entry name" value="Galactose mutarotase-like"/>
    <property type="match status" value="1"/>
</dbReference>
<dbReference type="Proteomes" id="UP000199569">
    <property type="component" value="Unassembled WGS sequence"/>
</dbReference>
<reference evidence="1 2" key="1">
    <citation type="submission" date="2016-10" db="EMBL/GenBank/DDBJ databases">
        <authorList>
            <person name="de Groot N.N."/>
        </authorList>
    </citation>
    <scope>NUCLEOTIDE SEQUENCE [LARGE SCALE GENOMIC DNA]</scope>
    <source>
        <strain evidence="1 2">CGMCC 1.7666</strain>
    </source>
</reference>
<dbReference type="Pfam" id="PF01263">
    <property type="entry name" value="Aldose_epim"/>
    <property type="match status" value="1"/>
</dbReference>
<dbReference type="Gene3D" id="2.70.98.10">
    <property type="match status" value="1"/>
</dbReference>
<organism evidence="1 2">
    <name type="scientific">Microvirga guangxiensis</name>
    <dbReference type="NCBI Taxonomy" id="549386"/>
    <lineage>
        <taxon>Bacteria</taxon>
        <taxon>Pseudomonadati</taxon>
        <taxon>Pseudomonadota</taxon>
        <taxon>Alphaproteobacteria</taxon>
        <taxon>Hyphomicrobiales</taxon>
        <taxon>Methylobacteriaceae</taxon>
        <taxon>Microvirga</taxon>
    </lineage>
</organism>
<accession>A0A1G5CDY8</accession>
<dbReference type="InterPro" id="IPR008183">
    <property type="entry name" value="Aldose_1/G6P_1-epimerase"/>
</dbReference>
<dbReference type="RefSeq" id="WP_091129418.1">
    <property type="nucleotide sequence ID" value="NZ_FMVJ01000002.1"/>
</dbReference>
<name>A0A1G5CDY8_9HYPH</name>
<dbReference type="InterPro" id="IPR037481">
    <property type="entry name" value="LacX"/>
</dbReference>